<gene>
    <name evidence="11" type="primary">rnmV</name>
    <name evidence="14" type="ORF">HMPREF1863_01355</name>
</gene>
<dbReference type="EC" id="3.1.26.8" evidence="11 12"/>
<keyword evidence="4 11" id="KW-0540">Nuclease</keyword>
<keyword evidence="3 11" id="KW-0698">rRNA processing</keyword>
<evidence type="ECO:0000256" key="2">
    <source>
        <dbReference type="ARBA" id="ARBA00022517"/>
    </source>
</evidence>
<reference evidence="15" key="1">
    <citation type="submission" date="2016-01" db="EMBL/GenBank/DDBJ databases">
        <authorList>
            <person name="Mitreva M."/>
            <person name="Pepin K.H."/>
            <person name="Mihindukulasuriya K.A."/>
            <person name="Fulton R."/>
            <person name="Fronick C."/>
            <person name="O'Laughlin M."/>
            <person name="Miner T."/>
            <person name="Herter B."/>
            <person name="Rosa B.A."/>
            <person name="Cordes M."/>
            <person name="Tomlinson C."/>
            <person name="Wollam A."/>
            <person name="Palsikar V.B."/>
            <person name="Mardis E.R."/>
            <person name="Wilson R.K."/>
        </authorList>
    </citation>
    <scope>NUCLEOTIDE SEQUENCE [LARGE SCALE GENOMIC DNA]</scope>
    <source>
        <strain evidence="15">DNF00729</strain>
    </source>
</reference>
<evidence type="ECO:0000256" key="3">
    <source>
        <dbReference type="ARBA" id="ARBA00022552"/>
    </source>
</evidence>
<keyword evidence="7 11" id="KW-0255">Endonuclease</keyword>
<dbReference type="HAMAP" id="MF_01469">
    <property type="entry name" value="RNase_M5"/>
    <property type="match status" value="1"/>
</dbReference>
<dbReference type="STRING" id="755172.HMPREF1863_01355"/>
<comment type="caution">
    <text evidence="14">The sequence shown here is derived from an EMBL/GenBank/DDBJ whole genome shotgun (WGS) entry which is preliminary data.</text>
</comment>
<evidence type="ECO:0000256" key="8">
    <source>
        <dbReference type="ARBA" id="ARBA00022801"/>
    </source>
</evidence>
<keyword evidence="6 11" id="KW-0699">rRNA-binding</keyword>
<keyword evidence="1 11" id="KW-0963">Cytoplasm</keyword>
<dbReference type="Pfam" id="PF01751">
    <property type="entry name" value="Toprim"/>
    <property type="match status" value="1"/>
</dbReference>
<dbReference type="PATRIC" id="fig|755172.3.peg.1315"/>
<evidence type="ECO:0000256" key="11">
    <source>
        <dbReference type="HAMAP-Rule" id="MF_01469"/>
    </source>
</evidence>
<dbReference type="EMBL" id="LSDG01000040">
    <property type="protein sequence ID" value="KXB65627.1"/>
    <property type="molecule type" value="Genomic_DNA"/>
</dbReference>
<keyword evidence="2 11" id="KW-0690">Ribosome biogenesis</keyword>
<evidence type="ECO:0000256" key="9">
    <source>
        <dbReference type="ARBA" id="ARBA00022842"/>
    </source>
</evidence>
<evidence type="ECO:0000313" key="15">
    <source>
        <dbReference type="Proteomes" id="UP000070442"/>
    </source>
</evidence>
<keyword evidence="15" id="KW-1185">Reference proteome</keyword>
<dbReference type="Gene3D" id="3.40.1360.10">
    <property type="match status" value="1"/>
</dbReference>
<dbReference type="CDD" id="cd01027">
    <property type="entry name" value="TOPRIM_RNase_M5_like"/>
    <property type="match status" value="1"/>
</dbReference>
<keyword evidence="9" id="KW-0460">Magnesium</keyword>
<evidence type="ECO:0000256" key="12">
    <source>
        <dbReference type="NCBIfam" id="TIGR00334"/>
    </source>
</evidence>
<dbReference type="GO" id="GO:0005737">
    <property type="term" value="C:cytoplasm"/>
    <property type="evidence" value="ECO:0007669"/>
    <property type="project" value="UniProtKB-SubCell"/>
</dbReference>
<protein>
    <recommendedName>
        <fullName evidence="11 12">Ribonuclease M5</fullName>
        <ecNumber evidence="11 12">3.1.26.8</ecNumber>
    </recommendedName>
    <alternativeName>
        <fullName evidence="11">RNase M5</fullName>
    </alternativeName>
    <alternativeName>
        <fullName evidence="11">Ribosomal RNA terminal maturase M5</fullName>
    </alternativeName>
</protein>
<evidence type="ECO:0000313" key="14">
    <source>
        <dbReference type="EMBL" id="KXB65627.1"/>
    </source>
</evidence>
<evidence type="ECO:0000256" key="7">
    <source>
        <dbReference type="ARBA" id="ARBA00022759"/>
    </source>
</evidence>
<dbReference type="NCBIfam" id="TIGR00334">
    <property type="entry name" value="5S_RNA_mat_M5"/>
    <property type="match status" value="1"/>
</dbReference>
<feature type="domain" description="Toprim" evidence="13">
    <location>
        <begin position="5"/>
        <end position="89"/>
    </location>
</feature>
<evidence type="ECO:0000259" key="13">
    <source>
        <dbReference type="PROSITE" id="PS50880"/>
    </source>
</evidence>
<evidence type="ECO:0000256" key="6">
    <source>
        <dbReference type="ARBA" id="ARBA00022730"/>
    </source>
</evidence>
<dbReference type="Pfam" id="PF13331">
    <property type="entry name" value="DUF4093"/>
    <property type="match status" value="1"/>
</dbReference>
<organism evidence="14 15">
    <name type="scientific">Aedoeadaptatus coxii</name>
    <dbReference type="NCBI Taxonomy" id="755172"/>
    <lineage>
        <taxon>Bacteria</taxon>
        <taxon>Bacillati</taxon>
        <taxon>Bacillota</taxon>
        <taxon>Tissierellia</taxon>
        <taxon>Tissierellales</taxon>
        <taxon>Peptoniphilaceae</taxon>
        <taxon>Aedoeadaptatus</taxon>
    </lineage>
</organism>
<dbReference type="GO" id="GO:0043822">
    <property type="term" value="F:ribonuclease M5 activity"/>
    <property type="evidence" value="ECO:0007669"/>
    <property type="project" value="UniProtKB-UniRule"/>
</dbReference>
<dbReference type="AlphaFoldDB" id="A0A134AD37"/>
<proteinExistence type="inferred from homology"/>
<sequence length="181" mass="20305">MDMIKEVIVVEGKDDIARVKAAVNCDVIATGGFAFGKKLLKELKAIEERRGIIIFTDPDYMGKQIRRRLTEALESPKQAYLSQEKATLKDNIGIENALPEDIQQALAKAKHMRQSMSTTFTKADMIRYGLMGTAEAGEKRAKMGEALGIGHGNGKQFLRRLNSFNISEEEFEQTYREVFGE</sequence>
<dbReference type="PROSITE" id="PS50880">
    <property type="entry name" value="TOPRIM"/>
    <property type="match status" value="1"/>
</dbReference>
<keyword evidence="5" id="KW-0479">Metal-binding</keyword>
<comment type="catalytic activity">
    <reaction evidence="11">
        <text>Endonucleolytic cleavage of RNA, removing 21 and 42 nucleotides, respectively, from the 5'- and 3'-termini of a 5S-rRNA precursor.</text>
        <dbReference type="EC" id="3.1.26.8"/>
    </reaction>
</comment>
<dbReference type="GO" id="GO:0019843">
    <property type="term" value="F:rRNA binding"/>
    <property type="evidence" value="ECO:0007669"/>
    <property type="project" value="UniProtKB-KW"/>
</dbReference>
<dbReference type="InterPro" id="IPR034141">
    <property type="entry name" value="TOPRIM_RNase_M5-like"/>
</dbReference>
<dbReference type="InterPro" id="IPR004466">
    <property type="entry name" value="RNase_M5"/>
</dbReference>
<comment type="function">
    <text evidence="11">Required for correct processing of both the 5' and 3' ends of 5S rRNA precursor. Cleaves both sides of a double-stranded region yielding mature 5S rRNA in one step.</text>
</comment>
<evidence type="ECO:0000256" key="4">
    <source>
        <dbReference type="ARBA" id="ARBA00022722"/>
    </source>
</evidence>
<dbReference type="PANTHER" id="PTHR39156">
    <property type="entry name" value="RIBONUCLEASE M5"/>
    <property type="match status" value="1"/>
</dbReference>
<dbReference type="Proteomes" id="UP000070442">
    <property type="component" value="Unassembled WGS sequence"/>
</dbReference>
<dbReference type="PANTHER" id="PTHR39156:SF1">
    <property type="entry name" value="RIBONUCLEASE M5"/>
    <property type="match status" value="1"/>
</dbReference>
<evidence type="ECO:0000256" key="10">
    <source>
        <dbReference type="ARBA" id="ARBA00022884"/>
    </source>
</evidence>
<evidence type="ECO:0000256" key="1">
    <source>
        <dbReference type="ARBA" id="ARBA00022490"/>
    </source>
</evidence>
<dbReference type="SMART" id="SM00493">
    <property type="entry name" value="TOPRIM"/>
    <property type="match status" value="1"/>
</dbReference>
<name>A0A134AD37_9FIRM</name>
<dbReference type="GO" id="GO:0006364">
    <property type="term" value="P:rRNA processing"/>
    <property type="evidence" value="ECO:0007669"/>
    <property type="project" value="UniProtKB-UniRule"/>
</dbReference>
<evidence type="ECO:0000256" key="5">
    <source>
        <dbReference type="ARBA" id="ARBA00022723"/>
    </source>
</evidence>
<keyword evidence="8 11" id="KW-0378">Hydrolase</keyword>
<keyword evidence="10 11" id="KW-0694">RNA-binding</keyword>
<dbReference type="InterPro" id="IPR006171">
    <property type="entry name" value="TOPRIM_dom"/>
</dbReference>
<dbReference type="InterPro" id="IPR025156">
    <property type="entry name" value="RNase_M5_C"/>
</dbReference>
<comment type="subcellular location">
    <subcellularLocation>
        <location evidence="11">Cytoplasm</location>
    </subcellularLocation>
</comment>
<dbReference type="SUPFAM" id="SSF110455">
    <property type="entry name" value="Toprim domain"/>
    <property type="match status" value="1"/>
</dbReference>
<comment type="similarity">
    <text evidence="11">Belongs to the ribonuclease M5 family.</text>
</comment>
<accession>A0A134AD37</accession>
<dbReference type="GO" id="GO:0046872">
    <property type="term" value="F:metal ion binding"/>
    <property type="evidence" value="ECO:0007669"/>
    <property type="project" value="UniProtKB-KW"/>
</dbReference>